<dbReference type="InterPro" id="IPR015413">
    <property type="entry name" value="Methionyl/Leucyl_tRNA_Synth"/>
</dbReference>
<dbReference type="GO" id="GO:0002161">
    <property type="term" value="F:aminoacyl-tRNA deacylase activity"/>
    <property type="evidence" value="ECO:0007669"/>
    <property type="project" value="InterPro"/>
</dbReference>
<feature type="domain" description="Aminoacyl-tRNA synthetase class Ia" evidence="10">
    <location>
        <begin position="537"/>
        <end position="630"/>
    </location>
</feature>
<dbReference type="InterPro" id="IPR009080">
    <property type="entry name" value="tRNAsynth_Ia_anticodon-bd"/>
</dbReference>
<dbReference type="PANTHER" id="PTHR43740:SF2">
    <property type="entry name" value="LEUCINE--TRNA LIGASE, MITOCHONDRIAL"/>
    <property type="match status" value="1"/>
</dbReference>
<proteinExistence type="inferred from homology"/>
<evidence type="ECO:0000256" key="8">
    <source>
        <dbReference type="HAMAP-Rule" id="MF_00049"/>
    </source>
</evidence>
<keyword evidence="8" id="KW-0963">Cytoplasm</keyword>
<dbReference type="Pfam" id="PF13603">
    <property type="entry name" value="tRNA-synt_1_2"/>
    <property type="match status" value="1"/>
</dbReference>
<evidence type="ECO:0000259" key="13">
    <source>
        <dbReference type="Pfam" id="PF13603"/>
    </source>
</evidence>
<evidence type="ECO:0000259" key="11">
    <source>
        <dbReference type="Pfam" id="PF08264"/>
    </source>
</evidence>
<comment type="subcellular location">
    <subcellularLocation>
        <location evidence="8">Cytoplasm</location>
    </subcellularLocation>
</comment>
<comment type="caution">
    <text evidence="14">The sequence shown here is derived from an EMBL/GenBank/DDBJ whole genome shotgun (WGS) entry which is preliminary data.</text>
</comment>
<dbReference type="CDD" id="cd00812">
    <property type="entry name" value="LeuRS_core"/>
    <property type="match status" value="1"/>
</dbReference>
<keyword evidence="2 8" id="KW-0436">Ligase</keyword>
<evidence type="ECO:0000256" key="2">
    <source>
        <dbReference type="ARBA" id="ARBA00022598"/>
    </source>
</evidence>
<comment type="similarity">
    <text evidence="1 8 9">Belongs to the class-I aminoacyl-tRNA synthetase family.</text>
</comment>
<dbReference type="CDD" id="cd07958">
    <property type="entry name" value="Anticodon_Ia_Leu_BEm"/>
    <property type="match status" value="1"/>
</dbReference>
<dbReference type="AlphaFoldDB" id="A0A0G0I8J9"/>
<dbReference type="PRINTS" id="PR00985">
    <property type="entry name" value="TRNASYNTHLEU"/>
</dbReference>
<dbReference type="GO" id="GO:0005524">
    <property type="term" value="F:ATP binding"/>
    <property type="evidence" value="ECO:0007669"/>
    <property type="project" value="UniProtKB-UniRule"/>
</dbReference>
<dbReference type="Gene3D" id="3.40.50.620">
    <property type="entry name" value="HUPs"/>
    <property type="match status" value="2"/>
</dbReference>
<keyword evidence="4 8" id="KW-0067">ATP-binding</keyword>
<dbReference type="FunFam" id="3.40.50.620:FF:000077">
    <property type="entry name" value="Leucine--tRNA ligase"/>
    <property type="match status" value="1"/>
</dbReference>
<dbReference type="InterPro" id="IPR014729">
    <property type="entry name" value="Rossmann-like_a/b/a_fold"/>
</dbReference>
<dbReference type="PATRIC" id="fig|1618488.3.peg.68"/>
<dbReference type="SUPFAM" id="SSF47323">
    <property type="entry name" value="Anticodon-binding domain of a subclass of class I aminoacyl-tRNA synthetases"/>
    <property type="match status" value="1"/>
</dbReference>
<dbReference type="FunFam" id="1.10.730.10:FF:000002">
    <property type="entry name" value="Leucine--tRNA ligase"/>
    <property type="match status" value="1"/>
</dbReference>
<dbReference type="Pfam" id="PF00133">
    <property type="entry name" value="tRNA-synt_1"/>
    <property type="match status" value="1"/>
</dbReference>
<keyword evidence="3 8" id="KW-0547">Nucleotide-binding</keyword>
<evidence type="ECO:0000259" key="10">
    <source>
        <dbReference type="Pfam" id="PF00133"/>
    </source>
</evidence>
<name>A0A0G0I8J9_9BACT</name>
<dbReference type="Pfam" id="PF09334">
    <property type="entry name" value="tRNA-synt_1g"/>
    <property type="match status" value="1"/>
</dbReference>
<dbReference type="Gene3D" id="3.10.20.590">
    <property type="match status" value="1"/>
</dbReference>
<dbReference type="NCBIfam" id="TIGR00396">
    <property type="entry name" value="leuS_bact"/>
    <property type="match status" value="1"/>
</dbReference>
<keyword evidence="6 8" id="KW-0030">Aminoacyl-tRNA synthetase</keyword>
<feature type="domain" description="Methionyl/Leucyl tRNA synthetase" evidence="12">
    <location>
        <begin position="34"/>
        <end position="183"/>
    </location>
</feature>
<dbReference type="InterPro" id="IPR013155">
    <property type="entry name" value="M/V/L/I-tRNA-synth_anticd-bd"/>
</dbReference>
<feature type="domain" description="Leucyl-tRNA synthetase editing" evidence="13">
    <location>
        <begin position="219"/>
        <end position="401"/>
    </location>
</feature>
<accession>A0A0G0I8J9</accession>
<feature type="binding site" evidence="8">
    <location>
        <position position="605"/>
    </location>
    <ligand>
        <name>ATP</name>
        <dbReference type="ChEBI" id="CHEBI:30616"/>
    </ligand>
</feature>
<evidence type="ECO:0000313" key="15">
    <source>
        <dbReference type="Proteomes" id="UP000034231"/>
    </source>
</evidence>
<dbReference type="InterPro" id="IPR002302">
    <property type="entry name" value="Leu-tRNA-ligase"/>
</dbReference>
<dbReference type="SUPFAM" id="SSF50677">
    <property type="entry name" value="ValRS/IleRS/LeuRS editing domain"/>
    <property type="match status" value="1"/>
</dbReference>
<comment type="caution">
    <text evidence="8">Lacks conserved residue(s) required for the propagation of feature annotation.</text>
</comment>
<dbReference type="SUPFAM" id="SSF52374">
    <property type="entry name" value="Nucleotidylyl transferase"/>
    <property type="match status" value="1"/>
</dbReference>
<dbReference type="PANTHER" id="PTHR43740">
    <property type="entry name" value="LEUCYL-TRNA SYNTHETASE"/>
    <property type="match status" value="1"/>
</dbReference>
<dbReference type="GO" id="GO:0005829">
    <property type="term" value="C:cytosol"/>
    <property type="evidence" value="ECO:0007669"/>
    <property type="project" value="TreeGrafter"/>
</dbReference>
<evidence type="ECO:0000256" key="7">
    <source>
        <dbReference type="ARBA" id="ARBA00047469"/>
    </source>
</evidence>
<dbReference type="EMBL" id="LBTX01000001">
    <property type="protein sequence ID" value="KKQ50867.1"/>
    <property type="molecule type" value="Genomic_DNA"/>
</dbReference>
<evidence type="ECO:0000313" key="14">
    <source>
        <dbReference type="EMBL" id="KKQ50867.1"/>
    </source>
</evidence>
<evidence type="ECO:0000256" key="1">
    <source>
        <dbReference type="ARBA" id="ARBA00005594"/>
    </source>
</evidence>
<feature type="domain" description="Methionyl/Valyl/Leucyl/Isoleucyl-tRNA synthetase anticodon-binding" evidence="11">
    <location>
        <begin position="678"/>
        <end position="779"/>
    </location>
</feature>
<dbReference type="InterPro" id="IPR009008">
    <property type="entry name" value="Val/Leu/Ile-tRNA-synth_edit"/>
</dbReference>
<evidence type="ECO:0000259" key="12">
    <source>
        <dbReference type="Pfam" id="PF09334"/>
    </source>
</evidence>
<dbReference type="GO" id="GO:0004823">
    <property type="term" value="F:leucine-tRNA ligase activity"/>
    <property type="evidence" value="ECO:0007669"/>
    <property type="project" value="UniProtKB-UniRule"/>
</dbReference>
<evidence type="ECO:0000256" key="9">
    <source>
        <dbReference type="RuleBase" id="RU363039"/>
    </source>
</evidence>
<dbReference type="Proteomes" id="UP000034231">
    <property type="component" value="Unassembled WGS sequence"/>
</dbReference>
<feature type="short sequence motif" description="'KMSKS' region" evidence="8">
    <location>
        <begin position="602"/>
        <end position="606"/>
    </location>
</feature>
<evidence type="ECO:0000256" key="3">
    <source>
        <dbReference type="ARBA" id="ARBA00022741"/>
    </source>
</evidence>
<dbReference type="InterPro" id="IPR025709">
    <property type="entry name" value="Leu_tRNA-synth_edit"/>
</dbReference>
<evidence type="ECO:0000256" key="5">
    <source>
        <dbReference type="ARBA" id="ARBA00022917"/>
    </source>
</evidence>
<dbReference type="Gene3D" id="1.10.730.10">
    <property type="entry name" value="Isoleucyl-tRNA Synthetase, Domain 1"/>
    <property type="match status" value="2"/>
</dbReference>
<evidence type="ECO:0000256" key="6">
    <source>
        <dbReference type="ARBA" id="ARBA00023146"/>
    </source>
</evidence>
<reference evidence="14 15" key="1">
    <citation type="journal article" date="2015" name="Nature">
        <title>rRNA introns, odd ribosomes, and small enigmatic genomes across a large radiation of phyla.</title>
        <authorList>
            <person name="Brown C.T."/>
            <person name="Hug L.A."/>
            <person name="Thomas B.C."/>
            <person name="Sharon I."/>
            <person name="Castelle C.J."/>
            <person name="Singh A."/>
            <person name="Wilkins M.J."/>
            <person name="Williams K.H."/>
            <person name="Banfield J.F."/>
        </authorList>
    </citation>
    <scope>NUCLEOTIDE SEQUENCE [LARGE SCALE GENOMIC DNA]</scope>
</reference>
<sequence length="825" mass="95244">MDFKVVEAKWQKFWEEHPGLYRADDDSDKEKKYILVEFPYPSGSGLHVGHAFSFTGSDIYARFKRMQGYDVMFPMGWDAFGLPTENYAIKSKRKPQEVTKENIEMFKGQMKRLAYSFDWEREVNTSDPNYYKWTQWIFIQLFKKGLAYKKEMPINWCPSCKTGLANEEVVNGKCERCGAEVERRTISQWVVKITEYADKLIEGLEKTEFIDKVKRAQINWIGKSEGAKIRFQISDSQLKIKELEVFTTRPDTLYGATFMVIAPEHELALELSKRDEKIKNYLNESRKKSEMERAELNKEKNGVFSGLYAINPINNKEIPVWISDFVLSSYGTGAIMSVPAHDERDHAFAKKYKLSIIPVISKENWNFEEKACSEANSGVMINSPKWEGLKPEEAIKKAIGWLTENKIGEKSNSYHLRDWIFSRQHYWGEPIPMIYCQKDGWQAVPEEDLPIQLPEIEVYEPTEDGKSPLSKIENFVRCKCPICEGEARRETDTMPNWAGSDWYYLAYCFAKKLKNGGQDNFNSDLDSNRVFVDIFSNSSKELKKWCPVDVYVGGDEHNTLHLLYSRFIYQFLSEIGVLPNELPEPYYKRISHGVILGPDNQRMSKSKGNVIVPETVIDIYGVDVLRMYLMFMGPFEGVMAWNEKTLMGVKRFLDRFSLLIDNQIKLGLDSSEKSKVLINKTIQGISRDYESFGFNTAVAKLMEAVNRLDLMGKEELKVMVQLLSPMAPHTAEELWQRLGGKGSVHQSSWPIHDKKYLNKDKISLPIAINGKVREVIELDTERVNDKEYLMSAIESSEKLMKWLEGKEIVKEILVPGKMLNLVIKG</sequence>
<evidence type="ECO:0000256" key="4">
    <source>
        <dbReference type="ARBA" id="ARBA00022840"/>
    </source>
</evidence>
<organism evidence="14 15">
    <name type="scientific">Candidatus Shapirobacteria bacterium GW2011_GWE1_38_10</name>
    <dbReference type="NCBI Taxonomy" id="1618488"/>
    <lineage>
        <taxon>Bacteria</taxon>
        <taxon>Candidatus Shapironibacteriota</taxon>
    </lineage>
</organism>
<keyword evidence="5 8" id="KW-0648">Protein biosynthesis</keyword>
<dbReference type="InterPro" id="IPR002300">
    <property type="entry name" value="aa-tRNA-synth_Ia"/>
</dbReference>
<protein>
    <recommendedName>
        <fullName evidence="8">Leucine--tRNA ligase</fullName>
        <ecNumber evidence="8">6.1.1.4</ecNumber>
    </recommendedName>
    <alternativeName>
        <fullName evidence="8">Leucyl-tRNA synthetase</fullName>
        <shortName evidence="8">LeuRS</shortName>
    </alternativeName>
</protein>
<dbReference type="HAMAP" id="MF_00049_B">
    <property type="entry name" value="Leu_tRNA_synth_B"/>
    <property type="match status" value="1"/>
</dbReference>
<gene>
    <name evidence="8" type="primary">leuS</name>
    <name evidence="14" type="ORF">US68_C0001G0066</name>
</gene>
<dbReference type="GO" id="GO:0006429">
    <property type="term" value="P:leucyl-tRNA aminoacylation"/>
    <property type="evidence" value="ECO:0007669"/>
    <property type="project" value="UniProtKB-UniRule"/>
</dbReference>
<dbReference type="Pfam" id="PF08264">
    <property type="entry name" value="Anticodon_1"/>
    <property type="match status" value="1"/>
</dbReference>
<comment type="catalytic activity">
    <reaction evidence="7 8">
        <text>tRNA(Leu) + L-leucine + ATP = L-leucyl-tRNA(Leu) + AMP + diphosphate</text>
        <dbReference type="Rhea" id="RHEA:11688"/>
        <dbReference type="Rhea" id="RHEA-COMP:9613"/>
        <dbReference type="Rhea" id="RHEA-COMP:9622"/>
        <dbReference type="ChEBI" id="CHEBI:30616"/>
        <dbReference type="ChEBI" id="CHEBI:33019"/>
        <dbReference type="ChEBI" id="CHEBI:57427"/>
        <dbReference type="ChEBI" id="CHEBI:78442"/>
        <dbReference type="ChEBI" id="CHEBI:78494"/>
        <dbReference type="ChEBI" id="CHEBI:456215"/>
        <dbReference type="EC" id="6.1.1.4"/>
    </reaction>
</comment>
<dbReference type="EC" id="6.1.1.4" evidence="8"/>